<evidence type="ECO:0000256" key="1">
    <source>
        <dbReference type="SAM" id="MobiDB-lite"/>
    </source>
</evidence>
<protein>
    <submittedName>
        <fullName evidence="2">Uncharacterized protein</fullName>
    </submittedName>
</protein>
<evidence type="ECO:0000313" key="2">
    <source>
        <dbReference type="EMBL" id="CAK9438636.1"/>
    </source>
</evidence>
<feature type="compositionally biased region" description="Low complexity" evidence="1">
    <location>
        <begin position="46"/>
        <end position="57"/>
    </location>
</feature>
<dbReference type="Proteomes" id="UP001497383">
    <property type="component" value="Chromosome 3"/>
</dbReference>
<keyword evidence="3" id="KW-1185">Reference proteome</keyword>
<dbReference type="GeneID" id="92208056"/>
<feature type="compositionally biased region" description="Polar residues" evidence="1">
    <location>
        <begin position="58"/>
        <end position="69"/>
    </location>
</feature>
<proteinExistence type="predicted"/>
<accession>A0ABP0ZKG2</accession>
<sequence length="313" mass="34986">MFKTDPFKIYQNQRASNIERLKRGKRRSSKPQPVPAPSPTVNVNKQQQHQRQQASSQVLKPTSPESKPVSTRRLLSALNNQVTHHAKKRDVNITKSFHDSTKFQTLENRGFTDKFHAIESIVTHKPPTAAKRKQAEKTGHDPVVDIARSEFSGFVEWFKMNKYQYAVPHMTAAASFPAANNSKRDDMVAADVACGGGKRDASVVESVVQSSYVRPEFRRLSTQVTGGGVYRVVKVAHLSPFMLSVRLQAQLGLESDADTKTVDSILLNVYKVELSAGDVVKLLDQRGEKSCSFTMKLSGDRLIEAHAKWEILK</sequence>
<reference evidence="2 3" key="1">
    <citation type="submission" date="2024-03" db="EMBL/GenBank/DDBJ databases">
        <authorList>
            <person name="Brejova B."/>
        </authorList>
    </citation>
    <scope>NUCLEOTIDE SEQUENCE [LARGE SCALE GENOMIC DNA]</scope>
    <source>
        <strain evidence="2 3">CBS 14171</strain>
    </source>
</reference>
<dbReference type="EMBL" id="OZ022407">
    <property type="protein sequence ID" value="CAK9438636.1"/>
    <property type="molecule type" value="Genomic_DNA"/>
</dbReference>
<dbReference type="RefSeq" id="XP_066829798.1">
    <property type="nucleotide sequence ID" value="XM_066972906.1"/>
</dbReference>
<feature type="region of interest" description="Disordered" evidence="1">
    <location>
        <begin position="1"/>
        <end position="71"/>
    </location>
</feature>
<organism evidence="2 3">
    <name type="scientific">Lodderomyces beijingensis</name>
    <dbReference type="NCBI Taxonomy" id="1775926"/>
    <lineage>
        <taxon>Eukaryota</taxon>
        <taxon>Fungi</taxon>
        <taxon>Dikarya</taxon>
        <taxon>Ascomycota</taxon>
        <taxon>Saccharomycotina</taxon>
        <taxon>Pichiomycetes</taxon>
        <taxon>Debaryomycetaceae</taxon>
        <taxon>Candida/Lodderomyces clade</taxon>
        <taxon>Lodderomyces</taxon>
    </lineage>
</organism>
<gene>
    <name evidence="2" type="ORF">LODBEIA_P28600</name>
</gene>
<name>A0ABP0ZKG2_9ASCO</name>
<evidence type="ECO:0000313" key="3">
    <source>
        <dbReference type="Proteomes" id="UP001497383"/>
    </source>
</evidence>